<keyword evidence="2" id="KW-0732">Signal</keyword>
<comment type="caution">
    <text evidence="3">The sequence shown here is derived from an EMBL/GenBank/DDBJ whole genome shotgun (WGS) entry which is preliminary data.</text>
</comment>
<feature type="chain" id="PRO_5020194628" description="Copper resistance protein CopB" evidence="2">
    <location>
        <begin position="30"/>
        <end position="119"/>
    </location>
</feature>
<sequence length="119" mass="12474">MQLEHIMQKNLPILAAAFLGLVWPISAPATDEVAAPSHPADPAQADRQADTIDPFALAVPLLNREAPIPSYSGVTAPSGQPATGRTDMMPGMDHGNMHGMDHGNMHGAGHDHMPAMPGN</sequence>
<dbReference type="Proteomes" id="UP000295783">
    <property type="component" value="Unassembled WGS sequence"/>
</dbReference>
<feature type="compositionally biased region" description="Polar residues" evidence="1">
    <location>
        <begin position="72"/>
        <end position="83"/>
    </location>
</feature>
<gene>
    <name evidence="3" type="ORF">A8950_2155</name>
</gene>
<evidence type="ECO:0000256" key="2">
    <source>
        <dbReference type="SAM" id="SignalP"/>
    </source>
</evidence>
<feature type="region of interest" description="Disordered" evidence="1">
    <location>
        <begin position="68"/>
        <end position="119"/>
    </location>
</feature>
<feature type="signal peptide" evidence="2">
    <location>
        <begin position="1"/>
        <end position="29"/>
    </location>
</feature>
<evidence type="ECO:0000256" key="1">
    <source>
        <dbReference type="SAM" id="MobiDB-lite"/>
    </source>
</evidence>
<proteinExistence type="predicted"/>
<feature type="region of interest" description="Disordered" evidence="1">
    <location>
        <begin position="32"/>
        <end position="51"/>
    </location>
</feature>
<keyword evidence="4" id="KW-1185">Reference proteome</keyword>
<accession>A0A4R6WN50</accession>
<evidence type="ECO:0008006" key="5">
    <source>
        <dbReference type="Google" id="ProtNLM"/>
    </source>
</evidence>
<dbReference type="EMBL" id="SNYW01000008">
    <property type="protein sequence ID" value="TDQ82333.1"/>
    <property type="molecule type" value="Genomic_DNA"/>
</dbReference>
<evidence type="ECO:0000313" key="4">
    <source>
        <dbReference type="Proteomes" id="UP000295783"/>
    </source>
</evidence>
<dbReference type="AlphaFoldDB" id="A0A4R6WN50"/>
<reference evidence="3 4" key="1">
    <citation type="submission" date="2019-03" db="EMBL/GenBank/DDBJ databases">
        <title>Genomic Encyclopedia of Type Strains, Phase III (KMG-III): the genomes of soil and plant-associated and newly described type strains.</title>
        <authorList>
            <person name="Whitman W."/>
        </authorList>
    </citation>
    <scope>NUCLEOTIDE SEQUENCE [LARGE SCALE GENOMIC DNA]</scope>
    <source>
        <strain evidence="3 4">CGMCC 1.7660</strain>
    </source>
</reference>
<feature type="compositionally biased region" description="Basic and acidic residues" evidence="1">
    <location>
        <begin position="95"/>
        <end position="113"/>
    </location>
</feature>
<evidence type="ECO:0000313" key="3">
    <source>
        <dbReference type="EMBL" id="TDQ82333.1"/>
    </source>
</evidence>
<protein>
    <recommendedName>
        <fullName evidence="5">Copper resistance protein CopB</fullName>
    </recommendedName>
</protein>
<name>A0A4R6WN50_9PROT</name>
<organism evidence="3 4">
    <name type="scientific">Dongia mobilis</name>
    <dbReference type="NCBI Taxonomy" id="578943"/>
    <lineage>
        <taxon>Bacteria</taxon>
        <taxon>Pseudomonadati</taxon>
        <taxon>Pseudomonadota</taxon>
        <taxon>Alphaproteobacteria</taxon>
        <taxon>Rhodospirillales</taxon>
        <taxon>Dongiaceae</taxon>
        <taxon>Dongia</taxon>
    </lineage>
</organism>